<accession>A0A067PC96</accession>
<gene>
    <name evidence="1" type="ORF">JAAARDRAFT_529856</name>
</gene>
<evidence type="ECO:0000313" key="2">
    <source>
        <dbReference type="Proteomes" id="UP000027265"/>
    </source>
</evidence>
<name>A0A067PC96_9AGAM</name>
<evidence type="ECO:0000313" key="1">
    <source>
        <dbReference type="EMBL" id="KDQ51420.1"/>
    </source>
</evidence>
<reference evidence="2" key="1">
    <citation type="journal article" date="2014" name="Proc. Natl. Acad. Sci. U.S.A.">
        <title>Extensive sampling of basidiomycete genomes demonstrates inadequacy of the white-rot/brown-rot paradigm for wood decay fungi.</title>
        <authorList>
            <person name="Riley R."/>
            <person name="Salamov A.A."/>
            <person name="Brown D.W."/>
            <person name="Nagy L.G."/>
            <person name="Floudas D."/>
            <person name="Held B.W."/>
            <person name="Levasseur A."/>
            <person name="Lombard V."/>
            <person name="Morin E."/>
            <person name="Otillar R."/>
            <person name="Lindquist E.A."/>
            <person name="Sun H."/>
            <person name="LaButti K.M."/>
            <person name="Schmutz J."/>
            <person name="Jabbour D."/>
            <person name="Luo H."/>
            <person name="Baker S.E."/>
            <person name="Pisabarro A.G."/>
            <person name="Walton J.D."/>
            <person name="Blanchette R.A."/>
            <person name="Henrissat B."/>
            <person name="Martin F."/>
            <person name="Cullen D."/>
            <person name="Hibbett D.S."/>
            <person name="Grigoriev I.V."/>
        </authorList>
    </citation>
    <scope>NUCLEOTIDE SEQUENCE [LARGE SCALE GENOMIC DNA]</scope>
    <source>
        <strain evidence="2">MUCL 33604</strain>
    </source>
</reference>
<keyword evidence="2" id="KW-1185">Reference proteome</keyword>
<protein>
    <submittedName>
        <fullName evidence="1">Uncharacterized protein</fullName>
    </submittedName>
</protein>
<dbReference type="HOGENOM" id="CLU_2333886_0_0_1"/>
<sequence>MRMPSELKSFKSYRCDRPVLLGVNIRPLGTIEHLPACLPFAYPDSVGDIVPHLIHQYHCPTSTMDFREPKHSKYLLFLFAASLASHEQISSERAPLRR</sequence>
<proteinExistence type="predicted"/>
<dbReference type="EMBL" id="KL197748">
    <property type="protein sequence ID" value="KDQ51420.1"/>
    <property type="molecule type" value="Genomic_DNA"/>
</dbReference>
<dbReference type="Proteomes" id="UP000027265">
    <property type="component" value="Unassembled WGS sequence"/>
</dbReference>
<organism evidence="1 2">
    <name type="scientific">Jaapia argillacea MUCL 33604</name>
    <dbReference type="NCBI Taxonomy" id="933084"/>
    <lineage>
        <taxon>Eukaryota</taxon>
        <taxon>Fungi</taxon>
        <taxon>Dikarya</taxon>
        <taxon>Basidiomycota</taxon>
        <taxon>Agaricomycotina</taxon>
        <taxon>Agaricomycetes</taxon>
        <taxon>Agaricomycetidae</taxon>
        <taxon>Jaapiales</taxon>
        <taxon>Jaapiaceae</taxon>
        <taxon>Jaapia</taxon>
    </lineage>
</organism>
<dbReference type="AlphaFoldDB" id="A0A067PC96"/>
<dbReference type="InParanoid" id="A0A067PC96"/>